<keyword evidence="3" id="KW-1185">Reference proteome</keyword>
<organism evidence="2 3">
    <name type="scientific">Acorus calamus</name>
    <name type="common">Sweet flag</name>
    <dbReference type="NCBI Taxonomy" id="4465"/>
    <lineage>
        <taxon>Eukaryota</taxon>
        <taxon>Viridiplantae</taxon>
        <taxon>Streptophyta</taxon>
        <taxon>Embryophyta</taxon>
        <taxon>Tracheophyta</taxon>
        <taxon>Spermatophyta</taxon>
        <taxon>Magnoliopsida</taxon>
        <taxon>Liliopsida</taxon>
        <taxon>Acoraceae</taxon>
        <taxon>Acorus</taxon>
    </lineage>
</organism>
<dbReference type="EMBL" id="JAUJYO010000019">
    <property type="protein sequence ID" value="KAK1288645.1"/>
    <property type="molecule type" value="Genomic_DNA"/>
</dbReference>
<keyword evidence="1 2" id="KW-0812">Transmembrane</keyword>
<keyword evidence="1" id="KW-1133">Transmembrane helix</keyword>
<sequence>MAAKDGSRFLVSTMPVTVIVHLFGVAAMTLMLVWILHFWGGVSLTSDNKERLFNHYGILSCTHF</sequence>
<dbReference type="Proteomes" id="UP001180020">
    <property type="component" value="Unassembled WGS sequence"/>
</dbReference>
<feature type="transmembrane region" description="Helical" evidence="1">
    <location>
        <begin position="18"/>
        <end position="39"/>
    </location>
</feature>
<reference evidence="2" key="2">
    <citation type="submission" date="2023-06" db="EMBL/GenBank/DDBJ databases">
        <authorList>
            <person name="Ma L."/>
            <person name="Liu K.-W."/>
            <person name="Li Z."/>
            <person name="Hsiao Y.-Y."/>
            <person name="Qi Y."/>
            <person name="Fu T."/>
            <person name="Tang G."/>
            <person name="Zhang D."/>
            <person name="Sun W.-H."/>
            <person name="Liu D.-K."/>
            <person name="Li Y."/>
            <person name="Chen G.-Z."/>
            <person name="Liu X.-D."/>
            <person name="Liao X.-Y."/>
            <person name="Jiang Y.-T."/>
            <person name="Yu X."/>
            <person name="Hao Y."/>
            <person name="Huang J."/>
            <person name="Zhao X.-W."/>
            <person name="Ke S."/>
            <person name="Chen Y.-Y."/>
            <person name="Wu W.-L."/>
            <person name="Hsu J.-L."/>
            <person name="Lin Y.-F."/>
            <person name="Huang M.-D."/>
            <person name="Li C.-Y."/>
            <person name="Huang L."/>
            <person name="Wang Z.-W."/>
            <person name="Zhao X."/>
            <person name="Zhong W.-Y."/>
            <person name="Peng D.-H."/>
            <person name="Ahmad S."/>
            <person name="Lan S."/>
            <person name="Zhang J.-S."/>
            <person name="Tsai W.-C."/>
            <person name="Van De Peer Y."/>
            <person name="Liu Z.-J."/>
        </authorList>
    </citation>
    <scope>NUCLEOTIDE SEQUENCE</scope>
    <source>
        <strain evidence="2">CP</strain>
        <tissue evidence="2">Leaves</tissue>
    </source>
</reference>
<proteinExistence type="predicted"/>
<comment type="caution">
    <text evidence="2">The sequence shown here is derived from an EMBL/GenBank/DDBJ whole genome shotgun (WGS) entry which is preliminary data.</text>
</comment>
<name>A0AAV9CIA6_ACOCL</name>
<keyword evidence="1" id="KW-0472">Membrane</keyword>
<evidence type="ECO:0000313" key="3">
    <source>
        <dbReference type="Proteomes" id="UP001180020"/>
    </source>
</evidence>
<protein>
    <submittedName>
        <fullName evidence="2">Ascorbate-specific transmembrane electron transporter 1</fullName>
    </submittedName>
</protein>
<gene>
    <name evidence="2" type="ORF">QJS10_CPB19g01687</name>
</gene>
<accession>A0AAV9CIA6</accession>
<evidence type="ECO:0000256" key="1">
    <source>
        <dbReference type="SAM" id="Phobius"/>
    </source>
</evidence>
<dbReference type="Gene3D" id="1.20.120.1770">
    <property type="match status" value="1"/>
</dbReference>
<dbReference type="AlphaFoldDB" id="A0AAV9CIA6"/>
<evidence type="ECO:0000313" key="2">
    <source>
        <dbReference type="EMBL" id="KAK1288645.1"/>
    </source>
</evidence>
<reference evidence="2" key="1">
    <citation type="journal article" date="2023" name="Nat. Commun.">
        <title>Diploid and tetraploid genomes of Acorus and the evolution of monocots.</title>
        <authorList>
            <person name="Ma L."/>
            <person name="Liu K.W."/>
            <person name="Li Z."/>
            <person name="Hsiao Y.Y."/>
            <person name="Qi Y."/>
            <person name="Fu T."/>
            <person name="Tang G.D."/>
            <person name="Zhang D."/>
            <person name="Sun W.H."/>
            <person name="Liu D.K."/>
            <person name="Li Y."/>
            <person name="Chen G.Z."/>
            <person name="Liu X.D."/>
            <person name="Liao X.Y."/>
            <person name="Jiang Y.T."/>
            <person name="Yu X."/>
            <person name="Hao Y."/>
            <person name="Huang J."/>
            <person name="Zhao X.W."/>
            <person name="Ke S."/>
            <person name="Chen Y.Y."/>
            <person name="Wu W.L."/>
            <person name="Hsu J.L."/>
            <person name="Lin Y.F."/>
            <person name="Huang M.D."/>
            <person name="Li C.Y."/>
            <person name="Huang L."/>
            <person name="Wang Z.W."/>
            <person name="Zhao X."/>
            <person name="Zhong W.Y."/>
            <person name="Peng D.H."/>
            <person name="Ahmad S."/>
            <person name="Lan S."/>
            <person name="Zhang J.S."/>
            <person name="Tsai W.C."/>
            <person name="Van de Peer Y."/>
            <person name="Liu Z.J."/>
        </authorList>
    </citation>
    <scope>NUCLEOTIDE SEQUENCE</scope>
    <source>
        <strain evidence="2">CP</strain>
    </source>
</reference>